<dbReference type="Gene3D" id="3.40.1780.10">
    <property type="entry name" value="QueA-like"/>
    <property type="match status" value="1"/>
</dbReference>
<gene>
    <name evidence="5" type="ORF">MNB_ARC-1_947</name>
</gene>
<dbReference type="Pfam" id="PF02547">
    <property type="entry name" value="Queuosine_synth"/>
    <property type="match status" value="1"/>
</dbReference>
<dbReference type="InterPro" id="IPR042118">
    <property type="entry name" value="QueA_dom1"/>
</dbReference>
<evidence type="ECO:0000256" key="1">
    <source>
        <dbReference type="ARBA" id="ARBA00022490"/>
    </source>
</evidence>
<keyword evidence="1" id="KW-0963">Cytoplasm</keyword>
<evidence type="ECO:0000256" key="4">
    <source>
        <dbReference type="ARBA" id="ARBA00022785"/>
    </source>
</evidence>
<dbReference type="InterPro" id="IPR036100">
    <property type="entry name" value="QueA_sf"/>
</dbReference>
<sequence length="151" mass="17442">MHFTKDLYNKIEKNNNIRYITLHIGSGTFKPIEVQDIKQHNMHFEYYDIPSSSIDVIDSNSKILAVGTTATRAIESYVRGRKSKCDTNLFLHLDNKPKRVDYLVTNFHLPKSSLLVLVSSFIGLEKSKEIYQEAIKQGYRFYSYGDGMLII</sequence>
<organism evidence="5">
    <name type="scientific">hydrothermal vent metagenome</name>
    <dbReference type="NCBI Taxonomy" id="652676"/>
    <lineage>
        <taxon>unclassified sequences</taxon>
        <taxon>metagenomes</taxon>
        <taxon>ecological metagenomes</taxon>
    </lineage>
</organism>
<keyword evidence="3" id="KW-0949">S-adenosyl-L-methionine</keyword>
<accession>A0A3B1DS87</accession>
<evidence type="ECO:0000256" key="3">
    <source>
        <dbReference type="ARBA" id="ARBA00022691"/>
    </source>
</evidence>
<dbReference type="PANTHER" id="PTHR30307">
    <property type="entry name" value="S-ADENOSYLMETHIONINE:TRNA RIBOSYLTRANSFERASE-ISOMERASE"/>
    <property type="match status" value="1"/>
</dbReference>
<dbReference type="GO" id="GO:0008616">
    <property type="term" value="P:tRNA queuosine(34) biosynthetic process"/>
    <property type="evidence" value="ECO:0007669"/>
    <property type="project" value="UniProtKB-KW"/>
</dbReference>
<dbReference type="SUPFAM" id="SSF111337">
    <property type="entry name" value="QueA-like"/>
    <property type="match status" value="1"/>
</dbReference>
<name>A0A3B1DS87_9ZZZZ</name>
<reference evidence="5" key="1">
    <citation type="submission" date="2018-10" db="EMBL/GenBank/DDBJ databases">
        <authorList>
            <person name="Aoki K."/>
        </authorList>
    </citation>
    <scope>NUCLEOTIDE SEQUENCE</scope>
</reference>
<dbReference type="AlphaFoldDB" id="A0A3B1DS87"/>
<dbReference type="InterPro" id="IPR003699">
    <property type="entry name" value="QueA"/>
</dbReference>
<proteinExistence type="predicted"/>
<dbReference type="GO" id="GO:0051075">
    <property type="term" value="F:S-adenosylmethionine:tRNA ribosyltransferase-isomerase activity"/>
    <property type="evidence" value="ECO:0007669"/>
    <property type="project" value="TreeGrafter"/>
</dbReference>
<evidence type="ECO:0000256" key="2">
    <source>
        <dbReference type="ARBA" id="ARBA00022679"/>
    </source>
</evidence>
<dbReference type="EC" id="5.-.-.-" evidence="5"/>
<keyword evidence="5" id="KW-0413">Isomerase</keyword>
<keyword evidence="2 5" id="KW-0808">Transferase</keyword>
<evidence type="ECO:0000313" key="5">
    <source>
        <dbReference type="EMBL" id="VAY86960.1"/>
    </source>
</evidence>
<dbReference type="PANTHER" id="PTHR30307:SF0">
    <property type="entry name" value="S-ADENOSYLMETHIONINE:TRNA RIBOSYLTRANSFERASE-ISOMERASE"/>
    <property type="match status" value="1"/>
</dbReference>
<protein>
    <submittedName>
        <fullName evidence="5">S-adenosylmethionine:tRNA ribosyltransferase-isomerase</fullName>
        <ecNumber evidence="5">5.-.-.-</ecNumber>
    </submittedName>
</protein>
<keyword evidence="4" id="KW-0671">Queuosine biosynthesis</keyword>
<dbReference type="EMBL" id="UOYO01000019">
    <property type="protein sequence ID" value="VAY86960.1"/>
    <property type="molecule type" value="Genomic_DNA"/>
</dbReference>